<evidence type="ECO:0000313" key="4">
    <source>
        <dbReference type="Proteomes" id="UP000324726"/>
    </source>
</evidence>
<reference evidence="1 3" key="1">
    <citation type="submission" date="2017-11" db="EMBL/GenBank/DDBJ databases">
        <title>Infants hospitalized years apart are colonized by the same room-sourced microbial strains.</title>
        <authorList>
            <person name="Brooks B."/>
            <person name="Olm M.R."/>
            <person name="Firek B.A."/>
            <person name="Baker R."/>
            <person name="Thomas B.C."/>
            <person name="Morowitz M.J."/>
            <person name="Banfield J.F."/>
        </authorList>
    </citation>
    <scope>NUCLEOTIDE SEQUENCE [LARGE SCALE GENOMIC DNA]</scope>
    <source>
        <strain evidence="1">S2_012_000_R3_87</strain>
    </source>
</reference>
<comment type="caution">
    <text evidence="1">The sequence shown here is derived from an EMBL/GenBank/DDBJ whole genome shotgun (WGS) entry which is preliminary data.</text>
</comment>
<dbReference type="AlphaFoldDB" id="A0A2W5D9C6"/>
<dbReference type="GO" id="GO:0003677">
    <property type="term" value="F:DNA binding"/>
    <property type="evidence" value="ECO:0007669"/>
    <property type="project" value="UniProtKB-KW"/>
</dbReference>
<organism evidence="1 3">
    <name type="scientific">Corynebacterium urealyticum</name>
    <dbReference type="NCBI Taxonomy" id="43771"/>
    <lineage>
        <taxon>Bacteria</taxon>
        <taxon>Bacillati</taxon>
        <taxon>Actinomycetota</taxon>
        <taxon>Actinomycetes</taxon>
        <taxon>Mycobacteriales</taxon>
        <taxon>Corynebacteriaceae</taxon>
        <taxon>Corynebacterium</taxon>
    </lineage>
</organism>
<gene>
    <name evidence="1" type="ORF">DI609_02145</name>
    <name evidence="2" type="ORF">FYJ87_03915</name>
</gene>
<accession>A0A2W5D9C6</accession>
<sequence length="216" mass="23365">MFAIFASYRGRSRRRAEYVEEVTEAFANADSVLNVEQVGVEDLLCHTEGAEETLAVVLSLIQAGDFAIGIGRTVTMAETYPEGAEEWEELAPHEQMAATGEVARRAVRIRQRAGEVSVRLELPGSDHTQAPGKGTEIAEDIAAAFTLIAHVLARRTKEGREATALLRSGYSQSEAAEVVGISKQAMSQRLASAGWQAEQAGWNLAVHMLARVDELG</sequence>
<dbReference type="RefSeq" id="WP_148811833.1">
    <property type="nucleotide sequence ID" value="NZ_VSZI01000001.1"/>
</dbReference>
<keyword evidence="1" id="KW-0238">DNA-binding</keyword>
<reference evidence="2 4" key="2">
    <citation type="submission" date="2019-08" db="EMBL/GenBank/DDBJ databases">
        <title>Draft genome of C. urealyticum strain VH4248.</title>
        <authorList>
            <person name="Navas J."/>
        </authorList>
    </citation>
    <scope>NUCLEOTIDE SEQUENCE [LARGE SCALE GENOMIC DNA]</scope>
    <source>
        <strain evidence="2 4">VH4248</strain>
    </source>
</reference>
<protein>
    <submittedName>
        <fullName evidence="1">DNA-binding protein</fullName>
    </submittedName>
</protein>
<dbReference type="EMBL" id="QFNY01000030">
    <property type="protein sequence ID" value="PZP02639.1"/>
    <property type="molecule type" value="Genomic_DNA"/>
</dbReference>
<evidence type="ECO:0000313" key="2">
    <source>
        <dbReference type="EMBL" id="TYR20133.1"/>
    </source>
</evidence>
<name>A0A2W5D9C6_9CORY</name>
<dbReference type="Proteomes" id="UP000249451">
    <property type="component" value="Unassembled WGS sequence"/>
</dbReference>
<evidence type="ECO:0000313" key="3">
    <source>
        <dbReference type="Proteomes" id="UP000249451"/>
    </source>
</evidence>
<dbReference type="EMBL" id="VSZI01000001">
    <property type="protein sequence ID" value="TYR20133.1"/>
    <property type="molecule type" value="Genomic_DNA"/>
</dbReference>
<evidence type="ECO:0000313" key="1">
    <source>
        <dbReference type="EMBL" id="PZP02639.1"/>
    </source>
</evidence>
<dbReference type="Proteomes" id="UP000324726">
    <property type="component" value="Unassembled WGS sequence"/>
</dbReference>
<proteinExistence type="predicted"/>